<organism evidence="1 2">
    <name type="scientific">Streptococcus ruminantium</name>
    <dbReference type="NCBI Taxonomy" id="1917441"/>
    <lineage>
        <taxon>Bacteria</taxon>
        <taxon>Bacillati</taxon>
        <taxon>Bacillota</taxon>
        <taxon>Bacilli</taxon>
        <taxon>Lactobacillales</taxon>
        <taxon>Streptococcaceae</taxon>
        <taxon>Streptococcus</taxon>
    </lineage>
</organism>
<gene>
    <name evidence="1" type="ORF">RFF62_09185</name>
</gene>
<evidence type="ECO:0000313" key="1">
    <source>
        <dbReference type="EMBL" id="MDQ8833938.1"/>
    </source>
</evidence>
<name>A0ABU1B5M9_9STRE</name>
<dbReference type="RefSeq" id="WP_308937816.1">
    <property type="nucleotide sequence ID" value="NZ_JAVIBP010000006.1"/>
</dbReference>
<comment type="caution">
    <text evidence="1">The sequence shown here is derived from an EMBL/GenBank/DDBJ whole genome shotgun (WGS) entry which is preliminary data.</text>
</comment>
<proteinExistence type="predicted"/>
<accession>A0ABU1B5M9</accession>
<dbReference type="EMBL" id="JAVIBX010000044">
    <property type="protein sequence ID" value="MDQ8833938.1"/>
    <property type="molecule type" value="Genomic_DNA"/>
</dbReference>
<sequence>MTVKELIDELKRYDGDREVILAVAHVPPVLQELMDLETRRVHVSSDWRAGIEFSELPGNCLELAGSW</sequence>
<reference evidence="1 2" key="1">
    <citation type="submission" date="2023-08" db="EMBL/GenBank/DDBJ databases">
        <title>Streptococcus ruminantium-associated sheep mastitis outbreak detected in Italy is distinct from bovine isolates.</title>
        <authorList>
            <person name="Rosa M.N."/>
            <person name="Vezina B."/>
            <person name="Tola S."/>
        </authorList>
    </citation>
    <scope>NUCLEOTIDE SEQUENCE [LARGE SCALE GENOMIC DNA]</scope>
    <source>
        <strain evidence="1 2">OM6730</strain>
    </source>
</reference>
<evidence type="ECO:0000313" key="2">
    <source>
        <dbReference type="Proteomes" id="UP001228446"/>
    </source>
</evidence>
<keyword evidence="2" id="KW-1185">Reference proteome</keyword>
<dbReference type="Proteomes" id="UP001228446">
    <property type="component" value="Unassembled WGS sequence"/>
</dbReference>
<protein>
    <submittedName>
        <fullName evidence="1">Uncharacterized protein</fullName>
    </submittedName>
</protein>